<dbReference type="PANTHER" id="PTHR24120">
    <property type="entry name" value="GH07239P"/>
    <property type="match status" value="1"/>
</dbReference>
<reference evidence="1 2" key="2">
    <citation type="journal article" date="2013" name="Genome Biol. Evol.">
        <title>Genome sequencing of Giardia lamblia genotypes A2 and B isolates (DH and GS) and comparative analysis with the genomes of genotypes A1 and E (WB and Pig).</title>
        <authorList>
            <person name="Adam R.D."/>
            <person name="Dahlstrom E.W."/>
            <person name="Martens C.A."/>
            <person name="Bruno D.P."/>
            <person name="Barbian K.D."/>
            <person name="Ricklefs S.M."/>
            <person name="Hernandez M.M."/>
            <person name="Narla N.P."/>
            <person name="Patel R.B."/>
            <person name="Porcella S.F."/>
            <person name="Nash T.E."/>
        </authorList>
    </citation>
    <scope>NUCLEOTIDE SEQUENCE [LARGE SCALE GENOMIC DNA]</scope>
    <source>
        <strain evidence="1 2">DH</strain>
    </source>
</reference>
<dbReference type="Proteomes" id="UP000018320">
    <property type="component" value="Unassembled WGS sequence"/>
</dbReference>
<dbReference type="EMBL" id="AHGT01000024">
    <property type="protein sequence ID" value="ESU37589.1"/>
    <property type="molecule type" value="Genomic_DNA"/>
</dbReference>
<dbReference type="InterPro" id="IPR036770">
    <property type="entry name" value="Ankyrin_rpt-contain_sf"/>
</dbReference>
<comment type="caution">
    <text evidence="1">The sequence shown here is derived from an EMBL/GenBank/DDBJ whole genome shotgun (WGS) entry which is preliminary data.</text>
</comment>
<reference evidence="2" key="1">
    <citation type="submission" date="2012-02" db="EMBL/GenBank/DDBJ databases">
        <title>Genome sequencing of Giardia lamblia Genotypes A2 and B isolates (DH and GS) and comparative analysis with the genomes of Genotypes A1 and E (WB and Pig).</title>
        <authorList>
            <person name="Adam R."/>
            <person name="Dahlstrom E."/>
            <person name="Martens C."/>
            <person name="Bruno D."/>
            <person name="Barbian K."/>
            <person name="Porcella S.F."/>
            <person name="Nash T."/>
        </authorList>
    </citation>
    <scope>NUCLEOTIDE SEQUENCE</scope>
    <source>
        <strain evidence="2">DH</strain>
    </source>
</reference>
<protein>
    <submittedName>
        <fullName evidence="1">Uncharacterized protein</fullName>
    </submittedName>
</protein>
<dbReference type="VEuPathDB" id="GiardiaDB:DHA2_152645"/>
<accession>V6TFY6</accession>
<dbReference type="PANTHER" id="PTHR24120:SF4">
    <property type="entry name" value="GH07239P"/>
    <property type="match status" value="1"/>
</dbReference>
<dbReference type="Pfam" id="PF00023">
    <property type="entry name" value="Ank"/>
    <property type="match status" value="1"/>
</dbReference>
<dbReference type="Gene3D" id="1.25.40.20">
    <property type="entry name" value="Ankyrin repeat-containing domain"/>
    <property type="match status" value="1"/>
</dbReference>
<dbReference type="SUPFAM" id="SSF48403">
    <property type="entry name" value="Ankyrin repeat"/>
    <property type="match status" value="1"/>
</dbReference>
<proteinExistence type="predicted"/>
<name>V6TFY6_GIAIN</name>
<evidence type="ECO:0000313" key="1">
    <source>
        <dbReference type="EMBL" id="ESU37589.1"/>
    </source>
</evidence>
<dbReference type="AlphaFoldDB" id="V6TFY6"/>
<dbReference type="InterPro" id="IPR002110">
    <property type="entry name" value="Ankyrin_rpt"/>
</dbReference>
<organism evidence="1 2">
    <name type="scientific">Giardia intestinalis</name>
    <name type="common">Giardia lamblia</name>
    <dbReference type="NCBI Taxonomy" id="5741"/>
    <lineage>
        <taxon>Eukaryota</taxon>
        <taxon>Metamonada</taxon>
        <taxon>Diplomonadida</taxon>
        <taxon>Hexamitidae</taxon>
        <taxon>Giardiinae</taxon>
        <taxon>Giardia</taxon>
    </lineage>
</organism>
<sequence>MRTGTALMMAAAHGYAELVELLAGYEGGVKVGGWAALVFAARCDRSNDPLVDYIGRVELLMEYESSISGWTELMYAAARGQKRS</sequence>
<evidence type="ECO:0000313" key="2">
    <source>
        <dbReference type="Proteomes" id="UP000018320"/>
    </source>
</evidence>
<gene>
    <name evidence="1" type="ORF">DHA2_152645</name>
</gene>